<dbReference type="SUPFAM" id="SSF52833">
    <property type="entry name" value="Thioredoxin-like"/>
    <property type="match status" value="1"/>
</dbReference>
<dbReference type="EMBL" id="DYVS01000167">
    <property type="protein sequence ID" value="HJF71045.1"/>
    <property type="molecule type" value="Genomic_DNA"/>
</dbReference>
<reference evidence="4" key="2">
    <citation type="submission" date="2021-09" db="EMBL/GenBank/DDBJ databases">
        <authorList>
            <person name="Gilroy R."/>
        </authorList>
    </citation>
    <scope>NUCLEOTIDE SEQUENCE</scope>
    <source>
        <strain evidence="4">6966</strain>
    </source>
</reference>
<gene>
    <name evidence="4" type="ORF">K8V05_09860</name>
</gene>
<feature type="domain" description="Thioredoxin" evidence="3">
    <location>
        <begin position="4"/>
        <end position="138"/>
    </location>
</feature>
<feature type="chain" id="PRO_5036926722" evidence="2">
    <location>
        <begin position="20"/>
        <end position="169"/>
    </location>
</feature>
<feature type="signal peptide" evidence="2">
    <location>
        <begin position="1"/>
        <end position="19"/>
    </location>
</feature>
<dbReference type="PANTHER" id="PTHR43601">
    <property type="entry name" value="THIOREDOXIN, MITOCHONDRIAL"/>
    <property type="match status" value="1"/>
</dbReference>
<evidence type="ECO:0000313" key="5">
    <source>
        <dbReference type="Proteomes" id="UP000742098"/>
    </source>
</evidence>
<dbReference type="Proteomes" id="UP000742098">
    <property type="component" value="Unassembled WGS sequence"/>
</dbReference>
<dbReference type="Pfam" id="PF00085">
    <property type="entry name" value="Thioredoxin"/>
    <property type="match status" value="1"/>
</dbReference>
<sequence>MKKVYIIVSILFFSLMTFAQSGTQFMDNRPWQEVLQRAQRENKLIFVDCYTSWCGPCKQLSTQVFPQEKMGEYLNSRFVNAKYDVEKGEGLTVGKQYDKEIKVFPTMLILTAQGEIIHKVSGCRPVDELIAAIEEGLQGNTIYNLKKEYDKGNREWSFIQKYLNLLETA</sequence>
<feature type="non-terminal residue" evidence="4">
    <location>
        <position position="169"/>
    </location>
</feature>
<dbReference type="PROSITE" id="PS51352">
    <property type="entry name" value="THIOREDOXIN_2"/>
    <property type="match status" value="1"/>
</dbReference>
<dbReference type="PROSITE" id="PS00194">
    <property type="entry name" value="THIOREDOXIN_1"/>
    <property type="match status" value="1"/>
</dbReference>
<dbReference type="PANTHER" id="PTHR43601:SF3">
    <property type="entry name" value="THIOREDOXIN, MITOCHONDRIAL"/>
    <property type="match status" value="1"/>
</dbReference>
<dbReference type="GO" id="GO:0045454">
    <property type="term" value="P:cell redox homeostasis"/>
    <property type="evidence" value="ECO:0007669"/>
    <property type="project" value="TreeGrafter"/>
</dbReference>
<evidence type="ECO:0000256" key="2">
    <source>
        <dbReference type="SAM" id="SignalP"/>
    </source>
</evidence>
<evidence type="ECO:0000256" key="1">
    <source>
        <dbReference type="ARBA" id="ARBA00023284"/>
    </source>
</evidence>
<accession>A0A921KYQ1</accession>
<dbReference type="CDD" id="cd02947">
    <property type="entry name" value="TRX_family"/>
    <property type="match status" value="1"/>
</dbReference>
<reference evidence="4" key="1">
    <citation type="journal article" date="2021" name="PeerJ">
        <title>Extensive microbial diversity within the chicken gut microbiome revealed by metagenomics and culture.</title>
        <authorList>
            <person name="Gilroy R."/>
            <person name="Ravi A."/>
            <person name="Getino M."/>
            <person name="Pursley I."/>
            <person name="Horton D.L."/>
            <person name="Alikhan N.F."/>
            <person name="Baker D."/>
            <person name="Gharbi K."/>
            <person name="Hall N."/>
            <person name="Watson M."/>
            <person name="Adriaenssens E.M."/>
            <person name="Foster-Nyarko E."/>
            <person name="Jarju S."/>
            <person name="Secka A."/>
            <person name="Antonio M."/>
            <person name="Oren A."/>
            <person name="Chaudhuri R.R."/>
            <person name="La Ragione R."/>
            <person name="Hildebrand F."/>
            <person name="Pallen M.J."/>
        </authorList>
    </citation>
    <scope>NUCLEOTIDE SEQUENCE</scope>
    <source>
        <strain evidence="4">6966</strain>
    </source>
</reference>
<evidence type="ECO:0000259" key="3">
    <source>
        <dbReference type="PROSITE" id="PS51352"/>
    </source>
</evidence>
<evidence type="ECO:0000313" key="4">
    <source>
        <dbReference type="EMBL" id="HJF71045.1"/>
    </source>
</evidence>
<dbReference type="InterPro" id="IPR036249">
    <property type="entry name" value="Thioredoxin-like_sf"/>
</dbReference>
<dbReference type="InterPro" id="IPR013766">
    <property type="entry name" value="Thioredoxin_domain"/>
</dbReference>
<dbReference type="Gene3D" id="3.40.30.10">
    <property type="entry name" value="Glutaredoxin"/>
    <property type="match status" value="1"/>
</dbReference>
<keyword evidence="2" id="KW-0732">Signal</keyword>
<organism evidence="4 5">
    <name type="scientific">Butyricimonas virosa</name>
    <dbReference type="NCBI Taxonomy" id="544645"/>
    <lineage>
        <taxon>Bacteria</taxon>
        <taxon>Pseudomonadati</taxon>
        <taxon>Bacteroidota</taxon>
        <taxon>Bacteroidia</taxon>
        <taxon>Bacteroidales</taxon>
        <taxon>Odoribacteraceae</taxon>
        <taxon>Butyricimonas</taxon>
    </lineage>
</organism>
<name>A0A921KYQ1_9BACT</name>
<dbReference type="AlphaFoldDB" id="A0A921KYQ1"/>
<comment type="caution">
    <text evidence="4">The sequence shown here is derived from an EMBL/GenBank/DDBJ whole genome shotgun (WGS) entry which is preliminary data.</text>
</comment>
<protein>
    <submittedName>
        <fullName evidence="4">Thioredoxin family protein</fullName>
    </submittedName>
</protein>
<keyword evidence="1" id="KW-0676">Redox-active center</keyword>
<proteinExistence type="predicted"/>
<dbReference type="InterPro" id="IPR017937">
    <property type="entry name" value="Thioredoxin_CS"/>
</dbReference>